<dbReference type="CDD" id="cd18582">
    <property type="entry name" value="ABC_6TM_ATM1_ABCB7"/>
    <property type="match status" value="1"/>
</dbReference>
<evidence type="ECO:0000256" key="8">
    <source>
        <dbReference type="ARBA" id="ARBA00041016"/>
    </source>
</evidence>
<keyword evidence="2" id="KW-0813">Transport</keyword>
<dbReference type="Gene3D" id="3.40.50.300">
    <property type="entry name" value="P-loop containing nucleotide triphosphate hydrolases"/>
    <property type="match status" value="1"/>
</dbReference>
<dbReference type="GO" id="GO:0006879">
    <property type="term" value="P:intracellular iron ion homeostasis"/>
    <property type="evidence" value="ECO:0007669"/>
    <property type="project" value="TreeGrafter"/>
</dbReference>
<dbReference type="PROSITE" id="PS00211">
    <property type="entry name" value="ABC_TRANSPORTER_1"/>
    <property type="match status" value="1"/>
</dbReference>
<evidence type="ECO:0000256" key="7">
    <source>
        <dbReference type="ARBA" id="ARBA00023136"/>
    </source>
</evidence>
<organism evidence="14 15">
    <name type="scientific">Trichinella patagoniensis</name>
    <dbReference type="NCBI Taxonomy" id="990121"/>
    <lineage>
        <taxon>Eukaryota</taxon>
        <taxon>Metazoa</taxon>
        <taxon>Ecdysozoa</taxon>
        <taxon>Nematoda</taxon>
        <taxon>Enoplea</taxon>
        <taxon>Dorylaimia</taxon>
        <taxon>Trichinellida</taxon>
        <taxon>Trichinellidae</taxon>
        <taxon>Trichinella</taxon>
    </lineage>
</organism>
<dbReference type="InterPro" id="IPR039421">
    <property type="entry name" value="Type_1_exporter"/>
</dbReference>
<dbReference type="GO" id="GO:0005524">
    <property type="term" value="F:ATP binding"/>
    <property type="evidence" value="ECO:0007669"/>
    <property type="project" value="UniProtKB-KW"/>
</dbReference>
<dbReference type="Proteomes" id="UP000054783">
    <property type="component" value="Unassembled WGS sequence"/>
</dbReference>
<evidence type="ECO:0000256" key="10">
    <source>
        <dbReference type="ARBA" id="ARBA00048046"/>
    </source>
</evidence>
<feature type="domain" description="ABC transporter" evidence="12">
    <location>
        <begin position="524"/>
        <end position="758"/>
    </location>
</feature>
<dbReference type="Pfam" id="PF00005">
    <property type="entry name" value="ABC_tran"/>
    <property type="match status" value="1"/>
</dbReference>
<feature type="transmembrane region" description="Helical" evidence="11">
    <location>
        <begin position="240"/>
        <end position="258"/>
    </location>
</feature>
<evidence type="ECO:0000259" key="13">
    <source>
        <dbReference type="PROSITE" id="PS50929"/>
    </source>
</evidence>
<evidence type="ECO:0000256" key="5">
    <source>
        <dbReference type="ARBA" id="ARBA00022840"/>
    </source>
</evidence>
<evidence type="ECO:0000256" key="6">
    <source>
        <dbReference type="ARBA" id="ARBA00022989"/>
    </source>
</evidence>
<dbReference type="InterPro" id="IPR003439">
    <property type="entry name" value="ABC_transporter-like_ATP-bd"/>
</dbReference>
<comment type="subcellular location">
    <subcellularLocation>
        <location evidence="1">Mitochondrion membrane</location>
        <topology evidence="1">Multi-pass membrane protein</topology>
    </subcellularLocation>
</comment>
<feature type="transmembrane region" description="Helical" evidence="11">
    <location>
        <begin position="12"/>
        <end position="32"/>
    </location>
</feature>
<keyword evidence="6 11" id="KW-1133">Transmembrane helix</keyword>
<feature type="transmembrane region" description="Helical" evidence="11">
    <location>
        <begin position="44"/>
        <end position="70"/>
    </location>
</feature>
<dbReference type="GO" id="GO:0005743">
    <property type="term" value="C:mitochondrial inner membrane"/>
    <property type="evidence" value="ECO:0007669"/>
    <property type="project" value="TreeGrafter"/>
</dbReference>
<dbReference type="InterPro" id="IPR003593">
    <property type="entry name" value="AAA+_ATPase"/>
</dbReference>
<feature type="domain" description="ABC transmembrane type-1" evidence="13">
    <location>
        <begin position="200"/>
        <end position="488"/>
    </location>
</feature>
<protein>
    <recommendedName>
        <fullName evidence="8">Iron-sulfur clusters transporter ABCB7, mitochondrial</fullName>
    </recommendedName>
    <alternativeName>
        <fullName evidence="9">ATP-binding cassette sub-family B member 7, mitochondrial</fullName>
    </alternativeName>
</protein>
<dbReference type="PANTHER" id="PTHR24221:SF402">
    <property type="entry name" value="IRON-SULFUR CLUSTERS TRANSPORTER ABCB7, MITOCHONDRIAL"/>
    <property type="match status" value="1"/>
</dbReference>
<keyword evidence="15" id="KW-1185">Reference proteome</keyword>
<feature type="transmembrane region" description="Helical" evidence="11">
    <location>
        <begin position="345"/>
        <end position="364"/>
    </location>
</feature>
<dbReference type="InterPro" id="IPR017871">
    <property type="entry name" value="ABC_transporter-like_CS"/>
</dbReference>
<dbReference type="PROSITE" id="PS50929">
    <property type="entry name" value="ABC_TM1F"/>
    <property type="match status" value="1"/>
</dbReference>
<name>A0A0V1A6J9_9BILA</name>
<dbReference type="InterPro" id="IPR027417">
    <property type="entry name" value="P-loop_NTPase"/>
</dbReference>
<feature type="transmembrane region" description="Helical" evidence="11">
    <location>
        <begin position="199"/>
        <end position="220"/>
    </location>
</feature>
<dbReference type="PROSITE" id="PS50893">
    <property type="entry name" value="ABC_TRANSPORTER_2"/>
    <property type="match status" value="1"/>
</dbReference>
<comment type="catalytic activity">
    <reaction evidence="10">
        <text>(glutathione)4[2Fe(III)-2S] cluster(in) + ATP + H2O = (glutathione)4[2Fe(III)-2S] cluster(out) + ADP + phosphate + H(+)</text>
        <dbReference type="Rhea" id="RHEA:67028"/>
        <dbReference type="ChEBI" id="CHEBI:15377"/>
        <dbReference type="ChEBI" id="CHEBI:15378"/>
        <dbReference type="ChEBI" id="CHEBI:30616"/>
        <dbReference type="ChEBI" id="CHEBI:43474"/>
        <dbReference type="ChEBI" id="CHEBI:167627"/>
        <dbReference type="ChEBI" id="CHEBI:456216"/>
    </reaction>
    <physiologicalReaction direction="left-to-right" evidence="10">
        <dbReference type="Rhea" id="RHEA:67029"/>
    </physiologicalReaction>
</comment>
<dbReference type="SUPFAM" id="SSF52540">
    <property type="entry name" value="P-loop containing nucleoside triphosphate hydrolases"/>
    <property type="match status" value="1"/>
</dbReference>
<sequence>MLQLYSSCIAFLNKLLWSALFIINQFLHIISLKLNGAFVDRLYYYYYCCCCCCCCCLLLNDATTLTALFANLTWQRSSTNIIYQRKSRYWWFENFCSWGFGLMASLKRVVFAQCTVVNSYRLFSSRTPPPNYFVRHSNLFGPKILLKSLKITCLLHGAANGSLMAGLNAKGKATTDWTIVKKIFLFVWPKGNPRLKSRVVLALCFLIVAKVINVTVPLIFKQAVDYYEKMGINLFPTDETISRVTSVGFAILSCASLFNELRNAVFAKVSQHSIRSIARSIFMHLHTLDMNFHINRQTGALGKALDRGSRGINFVLSALVFNIFPTAFEFGLVTSIMYYKFGPEFALLTLGCIGSYSTYTVMLTRWRTKFRHEMNEYDNAAGSSAIDSLINFETVKYFNNEKFEADQYDSLLAKFEEASLKTASSLALLNFGQNVIFSVSLAGIMVLSAQHIVAGSMTVGDMVMVNGLLMQLSFPLNFLGSVYREVRQSVIDMQAMFSLLHLEPTVKEKPNATVLNLTAEEASIRFEDVWFEYIPGQKILKGITFTVPAGKKVAIVGGSGCGKSTIVRLLFRFYCTDKGNIYVGDHNICDLTLKSLRDHIAVVPQDCVLFHNTILYNIHYGNVNASLDEVYEAARVADLHDAIMRMPHGYDTVVGERGLKLSGGEKQRVAIARAILKNAPIIIYDEATSSLDPITEKNIMRSMKKAISNRTSLFIAHRLATIVDADLIVVLEDGVVKEFGQHHELLARPNSRYSLLWHSQHRAFGGGVAEESKSSALQAAIDELKFKKCCTTPCNNAMQCSRRESATFHFIVVR</sequence>
<keyword evidence="3 11" id="KW-0812">Transmembrane</keyword>
<evidence type="ECO:0000313" key="15">
    <source>
        <dbReference type="Proteomes" id="UP000054783"/>
    </source>
</evidence>
<evidence type="ECO:0000256" key="11">
    <source>
        <dbReference type="SAM" id="Phobius"/>
    </source>
</evidence>
<dbReference type="Gene3D" id="1.20.1560.10">
    <property type="entry name" value="ABC transporter type 1, transmembrane domain"/>
    <property type="match status" value="1"/>
</dbReference>
<accession>A0A0V1A6J9</accession>
<proteinExistence type="predicted"/>
<reference evidence="14 15" key="1">
    <citation type="submission" date="2015-01" db="EMBL/GenBank/DDBJ databases">
        <title>Evolution of Trichinella species and genotypes.</title>
        <authorList>
            <person name="Korhonen P.K."/>
            <person name="Edoardo P."/>
            <person name="Giuseppe L.R."/>
            <person name="Gasser R.B."/>
        </authorList>
    </citation>
    <scope>NUCLEOTIDE SEQUENCE [LARGE SCALE GENOMIC DNA]</scope>
    <source>
        <strain evidence="14">ISS2496</strain>
    </source>
</reference>
<dbReference type="EMBL" id="JYDQ01000024">
    <property type="protein sequence ID" value="KRY20496.1"/>
    <property type="molecule type" value="Genomic_DNA"/>
</dbReference>
<dbReference type="SUPFAM" id="SSF90123">
    <property type="entry name" value="ABC transporter transmembrane region"/>
    <property type="match status" value="1"/>
</dbReference>
<dbReference type="FunFam" id="3.40.50.300:FF:000186">
    <property type="entry name" value="ATP-binding cassette sub-family B member 7, mitochondrial"/>
    <property type="match status" value="1"/>
</dbReference>
<keyword evidence="7 11" id="KW-0472">Membrane</keyword>
<gene>
    <name evidence="14" type="primary">Abcb7</name>
    <name evidence="14" type="ORF">T12_10351</name>
</gene>
<evidence type="ECO:0000256" key="9">
    <source>
        <dbReference type="ARBA" id="ARBA00042945"/>
    </source>
</evidence>
<evidence type="ECO:0000256" key="2">
    <source>
        <dbReference type="ARBA" id="ARBA00022448"/>
    </source>
</evidence>
<dbReference type="InterPro" id="IPR011527">
    <property type="entry name" value="ABC1_TM_dom"/>
</dbReference>
<evidence type="ECO:0000256" key="4">
    <source>
        <dbReference type="ARBA" id="ARBA00022741"/>
    </source>
</evidence>
<dbReference type="SMART" id="SM00382">
    <property type="entry name" value="AAA"/>
    <property type="match status" value="1"/>
</dbReference>
<dbReference type="OrthoDB" id="6500128at2759"/>
<dbReference type="PANTHER" id="PTHR24221">
    <property type="entry name" value="ATP-BINDING CASSETTE SUB-FAMILY B"/>
    <property type="match status" value="1"/>
</dbReference>
<evidence type="ECO:0000259" key="12">
    <source>
        <dbReference type="PROSITE" id="PS50893"/>
    </source>
</evidence>
<dbReference type="GO" id="GO:0140359">
    <property type="term" value="F:ABC-type transporter activity"/>
    <property type="evidence" value="ECO:0007669"/>
    <property type="project" value="InterPro"/>
</dbReference>
<keyword evidence="4" id="KW-0547">Nucleotide-binding</keyword>
<feature type="transmembrane region" description="Helical" evidence="11">
    <location>
        <begin position="435"/>
        <end position="457"/>
    </location>
</feature>
<keyword evidence="5 14" id="KW-0067">ATP-binding</keyword>
<dbReference type="Pfam" id="PF00664">
    <property type="entry name" value="ABC_membrane"/>
    <property type="match status" value="1"/>
</dbReference>
<dbReference type="AlphaFoldDB" id="A0A0V1A6J9"/>
<evidence type="ECO:0000313" key="14">
    <source>
        <dbReference type="EMBL" id="KRY20496.1"/>
    </source>
</evidence>
<dbReference type="InterPro" id="IPR036640">
    <property type="entry name" value="ABC1_TM_sf"/>
</dbReference>
<feature type="transmembrane region" description="Helical" evidence="11">
    <location>
        <begin position="314"/>
        <end position="339"/>
    </location>
</feature>
<dbReference type="STRING" id="990121.A0A0V1A6J9"/>
<evidence type="ECO:0000256" key="1">
    <source>
        <dbReference type="ARBA" id="ARBA00004225"/>
    </source>
</evidence>
<comment type="caution">
    <text evidence="14">The sequence shown here is derived from an EMBL/GenBank/DDBJ whole genome shotgun (WGS) entry which is preliminary data.</text>
</comment>
<evidence type="ECO:0000256" key="3">
    <source>
        <dbReference type="ARBA" id="ARBA00022692"/>
    </source>
</evidence>
<dbReference type="GO" id="GO:0016887">
    <property type="term" value="F:ATP hydrolysis activity"/>
    <property type="evidence" value="ECO:0007669"/>
    <property type="project" value="InterPro"/>
</dbReference>